<dbReference type="PROSITE" id="PS00455">
    <property type="entry name" value="AMP_BINDING"/>
    <property type="match status" value="1"/>
</dbReference>
<dbReference type="PROSITE" id="PS50075">
    <property type="entry name" value="CARRIER"/>
    <property type="match status" value="2"/>
</dbReference>
<dbReference type="PANTHER" id="PTHR45527:SF1">
    <property type="entry name" value="FATTY ACID SYNTHASE"/>
    <property type="match status" value="1"/>
</dbReference>
<dbReference type="InterPro" id="IPR010071">
    <property type="entry name" value="AA_adenyl_dom"/>
</dbReference>
<organism evidence="6 7">
    <name type="scientific">Micromonospora solifontis</name>
    <dbReference type="NCBI Taxonomy" id="2487138"/>
    <lineage>
        <taxon>Bacteria</taxon>
        <taxon>Bacillati</taxon>
        <taxon>Actinomycetota</taxon>
        <taxon>Actinomycetes</taxon>
        <taxon>Micromonosporales</taxon>
        <taxon>Micromonosporaceae</taxon>
        <taxon>Micromonospora</taxon>
    </lineage>
</organism>
<dbReference type="CDD" id="cd05930">
    <property type="entry name" value="A_NRPS"/>
    <property type="match status" value="1"/>
</dbReference>
<evidence type="ECO:0000256" key="3">
    <source>
        <dbReference type="ARBA" id="ARBA00022553"/>
    </source>
</evidence>
<dbReference type="Pfam" id="PF00501">
    <property type="entry name" value="AMP-binding"/>
    <property type="match status" value="1"/>
</dbReference>
<dbReference type="CDD" id="cd19531">
    <property type="entry name" value="LCL_NRPS-like"/>
    <property type="match status" value="1"/>
</dbReference>
<feature type="domain" description="Carrier" evidence="5">
    <location>
        <begin position="519"/>
        <end position="593"/>
    </location>
</feature>
<feature type="compositionally biased region" description="Basic residues" evidence="4">
    <location>
        <begin position="1155"/>
        <end position="1166"/>
    </location>
</feature>
<dbReference type="Gene3D" id="1.10.1200.10">
    <property type="entry name" value="ACP-like"/>
    <property type="match status" value="2"/>
</dbReference>
<dbReference type="SUPFAM" id="SSF47336">
    <property type="entry name" value="ACP-like"/>
    <property type="match status" value="2"/>
</dbReference>
<dbReference type="EMBL" id="RJLN01000022">
    <property type="protein sequence ID" value="RNL99338.1"/>
    <property type="molecule type" value="Genomic_DNA"/>
</dbReference>
<dbReference type="InterPro" id="IPR036736">
    <property type="entry name" value="ACP-like_sf"/>
</dbReference>
<name>A0ABX9WIA6_9ACTN</name>
<dbReference type="Proteomes" id="UP000280698">
    <property type="component" value="Unassembled WGS sequence"/>
</dbReference>
<evidence type="ECO:0000313" key="6">
    <source>
        <dbReference type="EMBL" id="RNL99338.1"/>
    </source>
</evidence>
<dbReference type="InterPro" id="IPR020845">
    <property type="entry name" value="AMP-binding_CS"/>
</dbReference>
<dbReference type="InterPro" id="IPR000873">
    <property type="entry name" value="AMP-dep_synth/lig_dom"/>
</dbReference>
<protein>
    <submittedName>
        <fullName evidence="6">Amino acid adenylation domain-containing protein</fullName>
    </submittedName>
</protein>
<dbReference type="RefSeq" id="WP_123240723.1">
    <property type="nucleotide sequence ID" value="NZ_JAAHBY010000022.1"/>
</dbReference>
<sequence length="1172" mass="124056">MTTSAPTSALYGTRLPYPEATLVELIVAQAARTPDAVAVRQWDDVLSYRQLVERAAGLAAVLRAAGVGPETRVGICASRRPELVATVLGVLMAGGCYLPLDAGGPGRRLRDIVADAGVGLVVGDLAEAEFGGVPGLRTLALPAAAPVDPPPCPAVPDNTAYVLFTSGSTGRPKGVLTTHRNLVQFVVGCAADTDADRDVRALCYASLGFDAVVIGLFVPLVVGGAVQLIGDDDRADPDRIRRFVVAHEVNWGHLTVPVLALLDPADMPGWRLVMCGGEAVPADLARRWSRDRRFVDTYGPTETTVTAVAAELTGPITDPVPIGRPVPNHRAYVVDADLRPVAPGTVGELLIGGPGLATGYLNRPGLTAERFVPDPFSGQPGQRLYRTGDLVRQEPDQTLVFLGRADRQLKIQGQRIEPGEVEAVLRGHPEVDGAVVEALPGPGRTELVAFLTPAGAPDLDRLGGYLADRLTPAMRPTRVLRLDRLPVSPVTGKLDLAALRALATPPAAEPAAGHDADDADGDPVRRSLARLWRRLVGVPARAGSDFLADGGNSIAAMRLVAAVRDELGRRLEVADVFAARTFADLVDRTGRAERLPERELTTGNPPTLAPPQRRLWFVDQLTRSSAPYNIALAHRLRGELDIPALGAALRAVAERHDVLRWRIPQSDGVPYAVCAEPTDVAVPVVDLTGRADADAELAAILAAGAAHAFDLATGPPWQVALYRLGPGDHVLAVTLHHAVFDGWSEAVFVTDLSAAYARAVAGEPAALPEPAARYADYAVWRADRDRRRGAADLDWWTGHLRGAPTVLDLPRDRPRPAVQTYTGAEAGAALSEAADRAVRALARRHRTTVAAVLLAGFGELLSRLTGGDDHVLGAVMADRRLAAFDDVVGFFIDTVPVRVRTGGASFADLVDRCAAELHEVTGHPGAPLERIVEALGVGRDTARAPLVQVLFNVLNFVQPRLALSGLAGEPVPVPRPGSPFDITVYVVERAGRLGVELVYNPDLFDAGRIDALLADFVALVGALAAAPDAKTAETATALPRPAVRVAALGAMTIAGEPARTPLPAGPDAPTETEQLIAGIWRDVLGRERVGLTDNFFDIGGHSMALAAVHARLTEATGRSITMLDLFRHPTVRALAASLDGAADRPELARAALRAAARRGRARRVPPRRPNQP</sequence>
<reference evidence="6 7" key="1">
    <citation type="submission" date="2018-11" db="EMBL/GenBank/DDBJ databases">
        <title>Micromonospora sp. PPF5-17, a new actinomycetes isolated from a hot spring soil.</title>
        <authorList>
            <person name="Thawai C."/>
        </authorList>
    </citation>
    <scope>NUCLEOTIDE SEQUENCE [LARGE SCALE GENOMIC DNA]</scope>
    <source>
        <strain evidence="6 7">PPF5-17</strain>
    </source>
</reference>
<dbReference type="SUPFAM" id="SSF56801">
    <property type="entry name" value="Acetyl-CoA synthetase-like"/>
    <property type="match status" value="1"/>
</dbReference>
<accession>A0ABX9WIA6</accession>
<dbReference type="Pfam" id="PF00550">
    <property type="entry name" value="PP-binding"/>
    <property type="match status" value="2"/>
</dbReference>
<gene>
    <name evidence="6" type="ORF">EFE23_10570</name>
</gene>
<dbReference type="Gene3D" id="3.30.559.30">
    <property type="entry name" value="Nonribosomal peptide synthetase, condensation domain"/>
    <property type="match status" value="1"/>
</dbReference>
<keyword evidence="3" id="KW-0597">Phosphoprotein</keyword>
<feature type="domain" description="Carrier" evidence="5">
    <location>
        <begin position="1067"/>
        <end position="1142"/>
    </location>
</feature>
<evidence type="ECO:0000256" key="2">
    <source>
        <dbReference type="ARBA" id="ARBA00022450"/>
    </source>
</evidence>
<dbReference type="Gene3D" id="3.30.559.10">
    <property type="entry name" value="Chloramphenicol acetyltransferase-like domain"/>
    <property type="match status" value="1"/>
</dbReference>
<dbReference type="InterPro" id="IPR045851">
    <property type="entry name" value="AMP-bd_C_sf"/>
</dbReference>
<dbReference type="InterPro" id="IPR009081">
    <property type="entry name" value="PP-bd_ACP"/>
</dbReference>
<dbReference type="InterPro" id="IPR042099">
    <property type="entry name" value="ANL_N_sf"/>
</dbReference>
<dbReference type="SUPFAM" id="SSF52777">
    <property type="entry name" value="CoA-dependent acyltransferases"/>
    <property type="match status" value="2"/>
</dbReference>
<dbReference type="Pfam" id="PF00668">
    <property type="entry name" value="Condensation"/>
    <property type="match status" value="1"/>
</dbReference>
<feature type="region of interest" description="Disordered" evidence="4">
    <location>
        <begin position="1153"/>
        <end position="1172"/>
    </location>
</feature>
<dbReference type="InterPro" id="IPR023213">
    <property type="entry name" value="CAT-like_dom_sf"/>
</dbReference>
<proteinExistence type="predicted"/>
<evidence type="ECO:0000259" key="5">
    <source>
        <dbReference type="PROSITE" id="PS50075"/>
    </source>
</evidence>
<comment type="cofactor">
    <cofactor evidence="1">
        <name>pantetheine 4'-phosphate</name>
        <dbReference type="ChEBI" id="CHEBI:47942"/>
    </cofactor>
</comment>
<evidence type="ECO:0000256" key="4">
    <source>
        <dbReference type="SAM" id="MobiDB-lite"/>
    </source>
</evidence>
<keyword evidence="2" id="KW-0596">Phosphopantetheine</keyword>
<dbReference type="InterPro" id="IPR020806">
    <property type="entry name" value="PKS_PP-bd"/>
</dbReference>
<dbReference type="InterPro" id="IPR001242">
    <property type="entry name" value="Condensation_dom"/>
</dbReference>
<dbReference type="Gene3D" id="3.30.300.30">
    <property type="match status" value="1"/>
</dbReference>
<dbReference type="SMART" id="SM00823">
    <property type="entry name" value="PKS_PP"/>
    <property type="match status" value="2"/>
</dbReference>
<dbReference type="Gene3D" id="3.40.50.12780">
    <property type="entry name" value="N-terminal domain of ligase-like"/>
    <property type="match status" value="1"/>
</dbReference>
<evidence type="ECO:0000313" key="7">
    <source>
        <dbReference type="Proteomes" id="UP000280698"/>
    </source>
</evidence>
<dbReference type="InterPro" id="IPR025110">
    <property type="entry name" value="AMP-bd_C"/>
</dbReference>
<keyword evidence="7" id="KW-1185">Reference proteome</keyword>
<dbReference type="PANTHER" id="PTHR45527">
    <property type="entry name" value="NONRIBOSOMAL PEPTIDE SYNTHETASE"/>
    <property type="match status" value="1"/>
</dbReference>
<evidence type="ECO:0000256" key="1">
    <source>
        <dbReference type="ARBA" id="ARBA00001957"/>
    </source>
</evidence>
<dbReference type="Pfam" id="PF13193">
    <property type="entry name" value="AMP-binding_C"/>
    <property type="match status" value="1"/>
</dbReference>
<comment type="caution">
    <text evidence="6">The sequence shown here is derived from an EMBL/GenBank/DDBJ whole genome shotgun (WGS) entry which is preliminary data.</text>
</comment>
<dbReference type="NCBIfam" id="TIGR01733">
    <property type="entry name" value="AA-adenyl-dom"/>
    <property type="match status" value="1"/>
</dbReference>